<evidence type="ECO:0000256" key="4">
    <source>
        <dbReference type="SAM" id="SignalP"/>
    </source>
</evidence>
<proteinExistence type="predicted"/>
<evidence type="ECO:0000313" key="7">
    <source>
        <dbReference type="EMBL" id="BAP16225.1"/>
    </source>
</evidence>
<organism evidence="7">
    <name type="scientific">Pasteurella multocida</name>
    <dbReference type="NCBI Taxonomy" id="747"/>
    <lineage>
        <taxon>Bacteria</taxon>
        <taxon>Pseudomonadati</taxon>
        <taxon>Pseudomonadota</taxon>
        <taxon>Gammaproteobacteria</taxon>
        <taxon>Pasteurellales</taxon>
        <taxon>Pasteurellaceae</taxon>
        <taxon>Pasteurella</taxon>
    </lineage>
</organism>
<dbReference type="AlphaFoldDB" id="A0A068Q7N4"/>
<feature type="chain" id="PRO_5001652027" evidence="4">
    <location>
        <begin position="31"/>
        <end position="576"/>
    </location>
</feature>
<dbReference type="InterPro" id="IPR027282">
    <property type="entry name" value="TPS"/>
</dbReference>
<dbReference type="Pfam" id="PF03865">
    <property type="entry name" value="ShlB"/>
    <property type="match status" value="1"/>
</dbReference>
<keyword evidence="3" id="KW-0998">Cell outer membrane</keyword>
<dbReference type="PANTHER" id="PTHR34597:SF3">
    <property type="entry name" value="OUTER MEMBRANE TRANSPORTER CDIB"/>
    <property type="match status" value="1"/>
</dbReference>
<evidence type="ECO:0000256" key="1">
    <source>
        <dbReference type="ARBA" id="ARBA00022452"/>
    </source>
</evidence>
<evidence type="ECO:0000256" key="3">
    <source>
        <dbReference type="ARBA" id="ARBA00023237"/>
    </source>
</evidence>
<dbReference type="RefSeq" id="WP_324739512.1">
    <property type="nucleotide sequence ID" value="NZ_CP142012.1"/>
</dbReference>
<evidence type="ECO:0000256" key="2">
    <source>
        <dbReference type="ARBA" id="ARBA00022692"/>
    </source>
</evidence>
<feature type="domain" description="Polypeptide-transport-associated ShlB-type" evidence="6">
    <location>
        <begin position="104"/>
        <end position="162"/>
    </location>
</feature>
<dbReference type="GO" id="GO:0098046">
    <property type="term" value="C:type V protein secretion system complex"/>
    <property type="evidence" value="ECO:0007669"/>
    <property type="project" value="TreeGrafter"/>
</dbReference>
<dbReference type="InterPro" id="IPR051544">
    <property type="entry name" value="TPS_OM_transporter"/>
</dbReference>
<dbReference type="EMBL" id="AB972271">
    <property type="protein sequence ID" value="BAP16225.1"/>
    <property type="molecule type" value="Genomic_DNA"/>
</dbReference>
<sequence>MGKYQSNRLNYLFLGCSATFLLCQSTLAYSQETNPLTQELLHLKNKQQFENVNENFKKAQQFLEDKQAVEEEAKSTLATDSVDETSKKITRITIDLGGKGGALNFDEVSQRYLNKPLSTKVVFQLVKDLTDLLYRSGYVTSAIGLKNPKIKNGDLEFVVLWGTVNDILVAGEKATHFRDKAMLAVLPNLKNKLLNVYDIDQMVEILNTTNKSAKVSVVASQEKGASNLNIERVRNDWPEVTLSINNSGTENNANGRNQASLNVAWSDLLGTNDRWSFSTGYRFYKHSKANQQRNYALSYVQPLSFSTLELKLAESEYKKSLQGENDVYTSSGKTQTATLKLSHVLLRNKETILSVYGELEFKKRLSYFSDIEIGDYHNNKLNIGLSYVTNLGYGKLYSDIAYANGLRWFGADYSAYDTKREKTLKLLSGSVNWLRPIVMFDRSLTYQARIGAQYGFDSLYSENQFSIGDEYTVRGFKGGAASGDSGAYFSQTLSIPFYPQKAYLSQISPFVGVDIGKVHVKQSHQTDTLAGFALGVKGQVRLFNFSFTYAQPLNTVRKVKSQDKKPVYYVSGSVSF</sequence>
<keyword evidence="1" id="KW-0472">Membrane</keyword>
<dbReference type="PANTHER" id="PTHR34597">
    <property type="entry name" value="SLR1661 PROTEIN"/>
    <property type="match status" value="1"/>
</dbReference>
<dbReference type="GO" id="GO:0008320">
    <property type="term" value="F:protein transmembrane transporter activity"/>
    <property type="evidence" value="ECO:0007669"/>
    <property type="project" value="TreeGrafter"/>
</dbReference>
<keyword evidence="4" id="KW-0732">Signal</keyword>
<accession>A0A068Q7N4</accession>
<dbReference type="PIRSF" id="PIRSF029745">
    <property type="entry name" value="FhaC"/>
    <property type="match status" value="1"/>
</dbReference>
<name>A0A068Q7N4_PASMD</name>
<evidence type="ECO:0000259" key="6">
    <source>
        <dbReference type="Pfam" id="PF08479"/>
    </source>
</evidence>
<dbReference type="InterPro" id="IPR005565">
    <property type="entry name" value="Hemolysn_activator_HlyB_C"/>
</dbReference>
<dbReference type="Gene3D" id="2.40.160.50">
    <property type="entry name" value="membrane protein fhac: a member of the omp85/tpsb transporter family"/>
    <property type="match status" value="1"/>
</dbReference>
<feature type="domain" description="Haemolysin activator HlyB C-terminal" evidence="5">
    <location>
        <begin position="224"/>
        <end position="538"/>
    </location>
</feature>
<reference evidence="7" key="1">
    <citation type="submission" date="2014-06" db="EMBL/GenBank/DDBJ databases">
        <title>Analyses of pfhB1/pfhB2 gene loci and expression of the related protein in Pasteurella multocida strains from bovine respiratory disease.</title>
        <authorList>
            <person name="Hoshinoo K."/>
            <person name="Ueno Y."/>
            <person name="Tagawa Y."/>
        </authorList>
    </citation>
    <scope>NUCLEOTIDE SEQUENCE</scope>
    <source>
        <strain evidence="7">TCG-Pm-16</strain>
    </source>
</reference>
<gene>
    <name evidence="7" type="primary">lspB1</name>
</gene>
<feature type="signal peptide" evidence="4">
    <location>
        <begin position="1"/>
        <end position="30"/>
    </location>
</feature>
<dbReference type="Pfam" id="PF08479">
    <property type="entry name" value="POTRA_2"/>
    <property type="match status" value="1"/>
</dbReference>
<dbReference type="GO" id="GO:0046819">
    <property type="term" value="P:protein secretion by the type V secretion system"/>
    <property type="evidence" value="ECO:0007669"/>
    <property type="project" value="TreeGrafter"/>
</dbReference>
<keyword evidence="1" id="KW-1134">Transmembrane beta strand</keyword>
<evidence type="ECO:0000259" key="5">
    <source>
        <dbReference type="Pfam" id="PF03865"/>
    </source>
</evidence>
<dbReference type="InterPro" id="IPR013686">
    <property type="entry name" value="Polypept-transport_assoc_ShlB"/>
</dbReference>
<protein>
    <submittedName>
        <fullName evidence="7">Hemolysin activation/secretion protein-1</fullName>
    </submittedName>
</protein>
<keyword evidence="2" id="KW-0812">Transmembrane</keyword>
<dbReference type="Gene3D" id="3.10.20.310">
    <property type="entry name" value="membrane protein fhac"/>
    <property type="match status" value="1"/>
</dbReference>